<dbReference type="AlphaFoldDB" id="A0A2W5QY82"/>
<evidence type="ECO:0000313" key="5">
    <source>
        <dbReference type="Proteomes" id="UP000249282"/>
    </source>
</evidence>
<feature type="domain" description="Cas12f1-like TNB" evidence="3">
    <location>
        <begin position="408"/>
        <end position="466"/>
    </location>
</feature>
<dbReference type="Pfam" id="PF07282">
    <property type="entry name" value="Cas12f1-like_TNB"/>
    <property type="match status" value="1"/>
</dbReference>
<name>A0A2W5QY82_ACIJO</name>
<evidence type="ECO:0000259" key="3">
    <source>
        <dbReference type="Pfam" id="PF07282"/>
    </source>
</evidence>
<feature type="region of interest" description="Disordered" evidence="2">
    <location>
        <begin position="163"/>
        <end position="183"/>
    </location>
</feature>
<organism evidence="4 5">
    <name type="scientific">Acinetobacter johnsonii</name>
    <dbReference type="NCBI Taxonomy" id="40214"/>
    <lineage>
        <taxon>Bacteria</taxon>
        <taxon>Pseudomonadati</taxon>
        <taxon>Pseudomonadota</taxon>
        <taxon>Gammaproteobacteria</taxon>
        <taxon>Moraxellales</taxon>
        <taxon>Moraxellaceae</taxon>
        <taxon>Acinetobacter</taxon>
    </lineage>
</organism>
<gene>
    <name evidence="4" type="ORF">DI542_18185</name>
</gene>
<dbReference type="GO" id="GO:0003677">
    <property type="term" value="F:DNA binding"/>
    <property type="evidence" value="ECO:0007669"/>
    <property type="project" value="UniProtKB-KW"/>
</dbReference>
<evidence type="ECO:0000313" key="4">
    <source>
        <dbReference type="EMBL" id="PZQ83551.1"/>
    </source>
</evidence>
<comment type="caution">
    <text evidence="4">The sequence shown here is derived from an EMBL/GenBank/DDBJ whole genome shotgun (WGS) entry which is preliminary data.</text>
</comment>
<feature type="compositionally biased region" description="Basic and acidic residues" evidence="2">
    <location>
        <begin position="173"/>
        <end position="183"/>
    </location>
</feature>
<reference evidence="4 5" key="1">
    <citation type="submission" date="2017-11" db="EMBL/GenBank/DDBJ databases">
        <title>Infants hospitalized years apart are colonized by the same room-sourced microbial strains.</title>
        <authorList>
            <person name="Brooks B."/>
            <person name="Olm M.R."/>
            <person name="Firek B.A."/>
            <person name="Baker R."/>
            <person name="Thomas B.C."/>
            <person name="Morowitz M.J."/>
            <person name="Banfield J.F."/>
        </authorList>
    </citation>
    <scope>NUCLEOTIDE SEQUENCE [LARGE SCALE GENOMIC DNA]</scope>
    <source>
        <strain evidence="4">S2_003_000_R3_20</strain>
    </source>
</reference>
<dbReference type="EMBL" id="QFQJ01000196">
    <property type="protein sequence ID" value="PZQ83551.1"/>
    <property type="molecule type" value="Genomic_DNA"/>
</dbReference>
<dbReference type="Proteomes" id="UP000249282">
    <property type="component" value="Unassembled WGS sequence"/>
</dbReference>
<evidence type="ECO:0000256" key="2">
    <source>
        <dbReference type="SAM" id="MobiDB-lite"/>
    </source>
</evidence>
<sequence length="497" mass="56164">MNDVIVPVETCVVPAAWPEDKSFVFEQADLVINTLTISSKVKPEAYAWLEQAAREVNDVWNFCNQTSHKAWNNYVGQRTWMSAFDMNDLLAGVGEVYNKIGIDIAQSVAGEHAIKRNTTHYSKLGWRKSGGSKKSLGWIPFKANTMRFSLYDTNGKRVKLKNDPQPIVPAWPKKNEGESKDDYTARKEKFAPIRYEAEKQLQAWEYRKIQAADTIKLSFMDKTIRLFNAHRLLEAYRLSKQGVGCLRSGNFAQDSLGDWYLNIVVDRVELQLAPLSGLDSSVGLDPGQVTAMTGSDGSHYIPNIQGANVVSNVLPELRSRRYREMESKIQQAQKNGHKKHAKRLHRKVKRQRKNDRDLFCKAITMTYSRIWIGDIKPQKLAKSKLKGQAKSIMDSGIGLASATLKSLGHRAGRVVQTVDERYSTRRCCCCTQLTGPYGLSACDVRQWTCSACGTFHLRDTCGGENIRLTGEISWNQVSFEDRVKSVAPKYWRPTGTR</sequence>
<protein>
    <recommendedName>
        <fullName evidence="3">Cas12f1-like TNB domain-containing protein</fullName>
    </recommendedName>
</protein>
<proteinExistence type="predicted"/>
<dbReference type="InterPro" id="IPR010095">
    <property type="entry name" value="Cas12f1-like_TNB"/>
</dbReference>
<evidence type="ECO:0000256" key="1">
    <source>
        <dbReference type="ARBA" id="ARBA00023125"/>
    </source>
</evidence>
<keyword evidence="1" id="KW-0238">DNA-binding</keyword>
<accession>A0A2W5QY82</accession>